<comment type="catalytic activity">
    <reaction evidence="1">
        <text>ATP + protein L-histidine = ADP + protein N-phospho-L-histidine.</text>
        <dbReference type="EC" id="2.7.13.3"/>
    </reaction>
</comment>
<dbReference type="Pfam" id="PF02518">
    <property type="entry name" value="HATPase_c"/>
    <property type="match status" value="1"/>
</dbReference>
<dbReference type="Pfam" id="PF08447">
    <property type="entry name" value="PAS_3"/>
    <property type="match status" value="1"/>
</dbReference>
<evidence type="ECO:0000256" key="4">
    <source>
        <dbReference type="PROSITE-ProRule" id="PRU00169"/>
    </source>
</evidence>
<evidence type="ECO:0000313" key="10">
    <source>
        <dbReference type="Proteomes" id="UP000676565"/>
    </source>
</evidence>
<dbReference type="InterPro" id="IPR005467">
    <property type="entry name" value="His_kinase_dom"/>
</dbReference>
<dbReference type="PROSITE" id="PS50109">
    <property type="entry name" value="HIS_KIN"/>
    <property type="match status" value="1"/>
</dbReference>
<dbReference type="InterPro" id="IPR035965">
    <property type="entry name" value="PAS-like_dom_sf"/>
</dbReference>
<feature type="domain" description="PAS" evidence="7">
    <location>
        <begin position="7"/>
        <end position="77"/>
    </location>
</feature>
<dbReference type="InterPro" id="IPR003661">
    <property type="entry name" value="HisK_dim/P_dom"/>
</dbReference>
<dbReference type="NCBIfam" id="TIGR00229">
    <property type="entry name" value="sensory_box"/>
    <property type="match status" value="2"/>
</dbReference>
<dbReference type="Gene3D" id="3.30.450.20">
    <property type="entry name" value="PAS domain"/>
    <property type="match status" value="2"/>
</dbReference>
<dbReference type="CDD" id="cd00130">
    <property type="entry name" value="PAS"/>
    <property type="match status" value="2"/>
</dbReference>
<dbReference type="Gene3D" id="3.30.565.10">
    <property type="entry name" value="Histidine kinase-like ATPase, C-terminal domain"/>
    <property type="match status" value="1"/>
</dbReference>
<dbReference type="PROSITE" id="PS50110">
    <property type="entry name" value="RESPONSE_REGULATORY"/>
    <property type="match status" value="1"/>
</dbReference>
<dbReference type="InterPro" id="IPR000700">
    <property type="entry name" value="PAS-assoc_C"/>
</dbReference>
<evidence type="ECO:0000259" key="6">
    <source>
        <dbReference type="PROSITE" id="PS50110"/>
    </source>
</evidence>
<dbReference type="SMART" id="SM00086">
    <property type="entry name" value="PAC"/>
    <property type="match status" value="2"/>
</dbReference>
<dbReference type="InterPro" id="IPR001789">
    <property type="entry name" value="Sig_transdc_resp-reg_receiver"/>
</dbReference>
<feature type="domain" description="PAC" evidence="8">
    <location>
        <begin position="80"/>
        <end position="131"/>
    </location>
</feature>
<dbReference type="Pfam" id="PF00512">
    <property type="entry name" value="HisKA"/>
    <property type="match status" value="1"/>
</dbReference>
<dbReference type="RefSeq" id="WP_210660821.1">
    <property type="nucleotide sequence ID" value="NZ_JAGKQQ010000001.1"/>
</dbReference>
<evidence type="ECO:0000256" key="3">
    <source>
        <dbReference type="ARBA" id="ARBA00022553"/>
    </source>
</evidence>
<dbReference type="PANTHER" id="PTHR43065:SF42">
    <property type="entry name" value="TWO-COMPONENT SENSOR PPRA"/>
    <property type="match status" value="1"/>
</dbReference>
<feature type="modified residue" description="4-aspartylphosphate" evidence="4">
    <location>
        <position position="558"/>
    </location>
</feature>
<feature type="domain" description="PAC" evidence="8">
    <location>
        <begin position="202"/>
        <end position="256"/>
    </location>
</feature>
<comment type="caution">
    <text evidence="9">The sequence shown here is derived from an EMBL/GenBank/DDBJ whole genome shotgun (WGS) entry which is preliminary data.</text>
</comment>
<evidence type="ECO:0000259" key="5">
    <source>
        <dbReference type="PROSITE" id="PS50109"/>
    </source>
</evidence>
<evidence type="ECO:0000313" key="9">
    <source>
        <dbReference type="EMBL" id="MBP3959925.1"/>
    </source>
</evidence>
<dbReference type="SUPFAM" id="SSF55874">
    <property type="entry name" value="ATPase domain of HSP90 chaperone/DNA topoisomerase II/histidine kinase"/>
    <property type="match status" value="1"/>
</dbReference>
<evidence type="ECO:0000259" key="7">
    <source>
        <dbReference type="PROSITE" id="PS50112"/>
    </source>
</evidence>
<feature type="domain" description="PAS" evidence="7">
    <location>
        <begin position="128"/>
        <end position="201"/>
    </location>
</feature>
<organism evidence="9 10">
    <name type="scientific">Gemmata palustris</name>
    <dbReference type="NCBI Taxonomy" id="2822762"/>
    <lineage>
        <taxon>Bacteria</taxon>
        <taxon>Pseudomonadati</taxon>
        <taxon>Planctomycetota</taxon>
        <taxon>Planctomycetia</taxon>
        <taxon>Gemmatales</taxon>
        <taxon>Gemmataceae</taxon>
        <taxon>Gemmata</taxon>
    </lineage>
</organism>
<dbReference type="InterPro" id="IPR000014">
    <property type="entry name" value="PAS"/>
</dbReference>
<dbReference type="SUPFAM" id="SSF55785">
    <property type="entry name" value="PYP-like sensor domain (PAS domain)"/>
    <property type="match status" value="2"/>
</dbReference>
<dbReference type="InterPro" id="IPR036097">
    <property type="entry name" value="HisK_dim/P_sf"/>
</dbReference>
<dbReference type="SUPFAM" id="SSF52172">
    <property type="entry name" value="CheY-like"/>
    <property type="match status" value="1"/>
</dbReference>
<dbReference type="Pfam" id="PF00072">
    <property type="entry name" value="Response_reg"/>
    <property type="match status" value="1"/>
</dbReference>
<dbReference type="Pfam" id="PF13426">
    <property type="entry name" value="PAS_9"/>
    <property type="match status" value="1"/>
</dbReference>
<reference evidence="9 10" key="1">
    <citation type="submission" date="2021-04" db="EMBL/GenBank/DDBJ databases">
        <authorList>
            <person name="Ivanova A."/>
        </authorList>
    </citation>
    <scope>NUCLEOTIDE SEQUENCE [LARGE SCALE GENOMIC DNA]</scope>
    <source>
        <strain evidence="9 10">G18</strain>
    </source>
</reference>
<dbReference type="InterPro" id="IPR013655">
    <property type="entry name" value="PAS_fold_3"/>
</dbReference>
<dbReference type="Gene3D" id="1.10.287.130">
    <property type="match status" value="1"/>
</dbReference>
<proteinExistence type="predicted"/>
<dbReference type="SMART" id="SM00091">
    <property type="entry name" value="PAS"/>
    <property type="match status" value="2"/>
</dbReference>
<dbReference type="SMART" id="SM00387">
    <property type="entry name" value="HATPase_c"/>
    <property type="match status" value="1"/>
</dbReference>
<feature type="domain" description="Histidine kinase" evidence="5">
    <location>
        <begin position="269"/>
        <end position="488"/>
    </location>
</feature>
<dbReference type="SUPFAM" id="SSF47384">
    <property type="entry name" value="Homodimeric domain of signal transducing histidine kinase"/>
    <property type="match status" value="1"/>
</dbReference>
<protein>
    <recommendedName>
        <fullName evidence="2">histidine kinase</fullName>
        <ecNumber evidence="2">2.7.13.3</ecNumber>
    </recommendedName>
</protein>
<dbReference type="InterPro" id="IPR001610">
    <property type="entry name" value="PAC"/>
</dbReference>
<dbReference type="PANTHER" id="PTHR43065">
    <property type="entry name" value="SENSOR HISTIDINE KINASE"/>
    <property type="match status" value="1"/>
</dbReference>
<dbReference type="CDD" id="cd00082">
    <property type="entry name" value="HisKA"/>
    <property type="match status" value="1"/>
</dbReference>
<dbReference type="PROSITE" id="PS50113">
    <property type="entry name" value="PAC"/>
    <property type="match status" value="2"/>
</dbReference>
<evidence type="ECO:0000256" key="1">
    <source>
        <dbReference type="ARBA" id="ARBA00000085"/>
    </source>
</evidence>
<name>A0ABS5C233_9BACT</name>
<dbReference type="PRINTS" id="PR00344">
    <property type="entry name" value="BCTRLSENSOR"/>
</dbReference>
<dbReference type="InterPro" id="IPR011006">
    <property type="entry name" value="CheY-like_superfamily"/>
</dbReference>
<feature type="domain" description="Response regulatory" evidence="6">
    <location>
        <begin position="507"/>
        <end position="624"/>
    </location>
</feature>
<evidence type="ECO:0000259" key="8">
    <source>
        <dbReference type="PROSITE" id="PS50113"/>
    </source>
</evidence>
<dbReference type="EC" id="2.7.13.3" evidence="2"/>
<dbReference type="InterPro" id="IPR003594">
    <property type="entry name" value="HATPase_dom"/>
</dbReference>
<dbReference type="Proteomes" id="UP000676565">
    <property type="component" value="Unassembled WGS sequence"/>
</dbReference>
<dbReference type="Gene3D" id="3.40.50.2300">
    <property type="match status" value="1"/>
</dbReference>
<keyword evidence="3 4" id="KW-0597">Phosphoprotein</keyword>
<gene>
    <name evidence="9" type="ORF">J8F10_32170</name>
</gene>
<dbReference type="PROSITE" id="PS50112">
    <property type="entry name" value="PAS"/>
    <property type="match status" value="2"/>
</dbReference>
<dbReference type="InterPro" id="IPR036890">
    <property type="entry name" value="HATPase_C_sf"/>
</dbReference>
<sequence length="626" mass="68262">MPADTRDQRIFETIADNVPQMIWVADLGGAAEYHSRQICEYTGQPSEATCGDQWIEFIHPDDRARQVTLWQQAVRTRDPFEAECRIRRRDGQYRWQLARAVVRTDSDGVLRWYGTLTDIEEQKRTAAELRLRDRAIRAVGQGVVIVDACEPDQPIVFASPGFERMTGYGADEVVGRNCRFLQGAETDPAMAARLRTAVTDGQPCAVELLNYKKDGTPFWNELSISPIRDEAGRVTHFVGVQSDVSGRRLLEEQFRQSQKMEAVGLLAAGVAHDFNNLLTVIGGYSKLFLSDAPADDPWRESIAEIYSAGRRAADLTRQLLAFSRRDALETRVLDPNAVVQGAEKLLRRLIGEDIELVAELSEGVGHVLSDPALVEQALVNLAVNARDAMPRGGRLTIGTRDEGVDGERPDATPGPYVALRVSDTGHGMDAATRTRIFEPFFTTKGPGKGTGLGLAMVYGFVRQSGGFVEVESAPGRGATFTIFLPRVPAPVSPEELSHAPEPRGTGTVLVVEDEASVRGFTAQILRGFGYAVLEAAHGPEAVRVAEAHTGQITLVLADVVLPGGMGGRKVAEAVRAAHPEARVLYVSGYTDDAVVRNGLSIDRVNFLPKPFTPTSLAQKVREVLDG</sequence>
<accession>A0ABS5C233</accession>
<dbReference type="SMART" id="SM00448">
    <property type="entry name" value="REC"/>
    <property type="match status" value="1"/>
</dbReference>
<evidence type="ECO:0000256" key="2">
    <source>
        <dbReference type="ARBA" id="ARBA00012438"/>
    </source>
</evidence>
<dbReference type="EMBL" id="JAGKQQ010000001">
    <property type="protein sequence ID" value="MBP3959925.1"/>
    <property type="molecule type" value="Genomic_DNA"/>
</dbReference>
<dbReference type="SMART" id="SM00388">
    <property type="entry name" value="HisKA"/>
    <property type="match status" value="1"/>
</dbReference>
<keyword evidence="10" id="KW-1185">Reference proteome</keyword>
<dbReference type="InterPro" id="IPR004358">
    <property type="entry name" value="Sig_transdc_His_kin-like_C"/>
</dbReference>